<dbReference type="PROSITE" id="PS50086">
    <property type="entry name" value="TBC_RABGAP"/>
    <property type="match status" value="1"/>
</dbReference>
<dbReference type="Pfam" id="PF00566">
    <property type="entry name" value="RabGAP-TBC"/>
    <property type="match status" value="1"/>
</dbReference>
<dbReference type="OrthoDB" id="295078at2759"/>
<keyword evidence="2" id="KW-0175">Coiled coil</keyword>
<dbReference type="AlphaFoldDB" id="Q4T061"/>
<comment type="caution">
    <text evidence="4">The sequence shown here is derived from an EMBL/GenBank/DDBJ whole genome shotgun (WGS) entry which is preliminary data.</text>
</comment>
<evidence type="ECO:0000313" key="4">
    <source>
        <dbReference type="EMBL" id="CAF93721.1"/>
    </source>
</evidence>
<dbReference type="KEGG" id="tng:GSTEN00009500G001"/>
<evidence type="ECO:0000259" key="3">
    <source>
        <dbReference type="PROSITE" id="PS50086"/>
    </source>
</evidence>
<dbReference type="FunFam" id="1.10.8.270:FF:000001">
    <property type="entry name" value="TBC1 domain family member 1"/>
    <property type="match status" value="1"/>
</dbReference>
<dbReference type="Gene3D" id="1.10.472.80">
    <property type="entry name" value="Ypt/Rab-GAP domain of gyp1p, domain 3"/>
    <property type="match status" value="1"/>
</dbReference>
<feature type="non-terminal residue" evidence="4">
    <location>
        <position position="295"/>
    </location>
</feature>
<dbReference type="GO" id="GO:0005096">
    <property type="term" value="F:GTPase activator activity"/>
    <property type="evidence" value="ECO:0007669"/>
    <property type="project" value="UniProtKB-KW"/>
</dbReference>
<accession>Q4T061</accession>
<evidence type="ECO:0000256" key="2">
    <source>
        <dbReference type="SAM" id="Coils"/>
    </source>
</evidence>
<dbReference type="InterPro" id="IPR035969">
    <property type="entry name" value="Rab-GAP_TBC_sf"/>
</dbReference>
<organism evidence="4">
    <name type="scientific">Tetraodon nigroviridis</name>
    <name type="common">Spotted green pufferfish</name>
    <name type="synonym">Chelonodon nigroviridis</name>
    <dbReference type="NCBI Taxonomy" id="99883"/>
    <lineage>
        <taxon>Eukaryota</taxon>
        <taxon>Metazoa</taxon>
        <taxon>Chordata</taxon>
        <taxon>Craniata</taxon>
        <taxon>Vertebrata</taxon>
        <taxon>Euteleostomi</taxon>
        <taxon>Actinopterygii</taxon>
        <taxon>Neopterygii</taxon>
        <taxon>Teleostei</taxon>
        <taxon>Neoteleostei</taxon>
        <taxon>Acanthomorphata</taxon>
        <taxon>Eupercaria</taxon>
        <taxon>Tetraodontiformes</taxon>
        <taxon>Tetradontoidea</taxon>
        <taxon>Tetraodontidae</taxon>
        <taxon>Tetraodon</taxon>
    </lineage>
</organism>
<dbReference type="InterPro" id="IPR050302">
    <property type="entry name" value="Rab_GAP_TBC_domain"/>
</dbReference>
<sequence length="295" mass="33899">RTFPTHPYFEESMGPGQLSLYNVLSAYSVLDPEVGYCQGLCFVTGVLLLHLEEEDAFNMLTFLMFDLGLRQQYKPSMTAVQIQMYQLSRLLHDYHKDLHCHLEQQEIAPSLYAPPWFLTTFASQYPLGFVARVFDMLFLQGPEVIFKVGLSLLGSHKLLIMQHDSLESIVDVIKTELPNLGLVQMEKTVNQVCEMDLTKQLQAYEVEYQVLNDELHAPSDFSQHQRAAHLERIYQSLQQQNSQLQDELQVSQARVSSLEKQMESLVLSESLLKEQVSTLELEKKELVDTVARLQQ</sequence>
<feature type="non-terminal residue" evidence="4">
    <location>
        <position position="1"/>
    </location>
</feature>
<feature type="domain" description="Rab-GAP TBC" evidence="3">
    <location>
        <begin position="1"/>
        <end position="141"/>
    </location>
</feature>
<evidence type="ECO:0000256" key="1">
    <source>
        <dbReference type="ARBA" id="ARBA00022468"/>
    </source>
</evidence>
<reference evidence="4" key="2">
    <citation type="submission" date="2004-02" db="EMBL/GenBank/DDBJ databases">
        <authorList>
            <consortium name="Genoscope"/>
            <consortium name="Whitehead Institute Centre for Genome Research"/>
        </authorList>
    </citation>
    <scope>NUCLEOTIDE SEQUENCE</scope>
</reference>
<gene>
    <name evidence="4" type="ORF">GSTENG00009500001</name>
</gene>
<reference evidence="4" key="1">
    <citation type="journal article" date="2004" name="Nature">
        <title>Genome duplication in the teleost fish Tetraodon nigroviridis reveals the early vertebrate proto-karyotype.</title>
        <authorList>
            <person name="Jaillon O."/>
            <person name="Aury J.-M."/>
            <person name="Brunet F."/>
            <person name="Petit J.-L."/>
            <person name="Stange-Thomann N."/>
            <person name="Mauceli E."/>
            <person name="Bouneau L."/>
            <person name="Fischer C."/>
            <person name="Ozouf-Costaz C."/>
            <person name="Bernot A."/>
            <person name="Nicaud S."/>
            <person name="Jaffe D."/>
            <person name="Fisher S."/>
            <person name="Lutfalla G."/>
            <person name="Dossat C."/>
            <person name="Segurens B."/>
            <person name="Dasilva C."/>
            <person name="Salanoubat M."/>
            <person name="Levy M."/>
            <person name="Boudet N."/>
            <person name="Castellano S."/>
            <person name="Anthouard V."/>
            <person name="Jubin C."/>
            <person name="Castelli V."/>
            <person name="Katinka M."/>
            <person name="Vacherie B."/>
            <person name="Biemont C."/>
            <person name="Skalli Z."/>
            <person name="Cattolico L."/>
            <person name="Poulain J."/>
            <person name="De Berardinis V."/>
            <person name="Cruaud C."/>
            <person name="Duprat S."/>
            <person name="Brottier P."/>
            <person name="Coutanceau J.-P."/>
            <person name="Gouzy J."/>
            <person name="Parra G."/>
            <person name="Lardier G."/>
            <person name="Chapple C."/>
            <person name="McKernan K.J."/>
            <person name="McEwan P."/>
            <person name="Bosak S."/>
            <person name="Kellis M."/>
            <person name="Volff J.-N."/>
            <person name="Guigo R."/>
            <person name="Zody M.C."/>
            <person name="Mesirov J."/>
            <person name="Lindblad-Toh K."/>
            <person name="Birren B."/>
            <person name="Nusbaum C."/>
            <person name="Kahn D."/>
            <person name="Robinson-Rechavi M."/>
            <person name="Laudet V."/>
            <person name="Schachter V."/>
            <person name="Quetier F."/>
            <person name="Saurin W."/>
            <person name="Scarpelli C."/>
            <person name="Wincker P."/>
            <person name="Lander E.S."/>
            <person name="Weissenbach J."/>
            <person name="Roest Crollius H."/>
        </authorList>
    </citation>
    <scope>NUCLEOTIDE SEQUENCE [LARGE SCALE GENOMIC DNA]</scope>
</reference>
<dbReference type="HOGENOM" id="CLU_005350_13_1_1"/>
<dbReference type="EMBL" id="CAAE01011330">
    <property type="protein sequence ID" value="CAF93721.1"/>
    <property type="molecule type" value="Genomic_DNA"/>
</dbReference>
<dbReference type="SMART" id="SM00164">
    <property type="entry name" value="TBC"/>
    <property type="match status" value="1"/>
</dbReference>
<proteinExistence type="predicted"/>
<dbReference type="FunFam" id="1.10.472.80:FF:000003">
    <property type="entry name" value="Putative TBC1 domain family member 1"/>
    <property type="match status" value="1"/>
</dbReference>
<feature type="coiled-coil region" evidence="2">
    <location>
        <begin position="194"/>
        <end position="261"/>
    </location>
</feature>
<protein>
    <submittedName>
        <fullName evidence="4">(spotted green pufferfish) hypothetical protein</fullName>
    </submittedName>
</protein>
<name>Q4T061_TETNG</name>
<dbReference type="Gene3D" id="1.10.8.270">
    <property type="entry name" value="putative rabgap domain of human tbc1 domain family member 14 like domains"/>
    <property type="match status" value="1"/>
</dbReference>
<dbReference type="PANTHER" id="PTHR47219">
    <property type="entry name" value="RAB GTPASE-ACTIVATING PROTEIN 1-LIKE"/>
    <property type="match status" value="1"/>
</dbReference>
<dbReference type="PANTHER" id="PTHR47219:SF18">
    <property type="entry name" value="TBC1 DOMAIN FAMILY MEMBER 1 ISOFORM X1"/>
    <property type="match status" value="1"/>
</dbReference>
<keyword evidence="1" id="KW-0343">GTPase activation</keyword>
<dbReference type="SUPFAM" id="SSF47923">
    <property type="entry name" value="Ypt/Rab-GAP domain of gyp1p"/>
    <property type="match status" value="2"/>
</dbReference>
<dbReference type="InterPro" id="IPR000195">
    <property type="entry name" value="Rab-GAP-TBC_dom"/>
</dbReference>